<dbReference type="InterPro" id="IPR041442">
    <property type="entry name" value="PIH1D1/2/3_CS-like"/>
</dbReference>
<dbReference type="Proteomes" id="UP001497525">
    <property type="component" value="Unassembled WGS sequence"/>
</dbReference>
<evidence type="ECO:0000259" key="2">
    <source>
        <dbReference type="Pfam" id="PF18201"/>
    </source>
</evidence>
<dbReference type="GO" id="GO:0006364">
    <property type="term" value="P:rRNA processing"/>
    <property type="evidence" value="ECO:0007669"/>
    <property type="project" value="TreeGrafter"/>
</dbReference>
<proteinExistence type="inferred from homology"/>
<dbReference type="InterPro" id="IPR050734">
    <property type="entry name" value="PIH1/Kintoun_subfamily"/>
</dbReference>
<organism evidence="3 4">
    <name type="scientific">Calicophoron daubneyi</name>
    <name type="common">Rumen fluke</name>
    <name type="synonym">Paramphistomum daubneyi</name>
    <dbReference type="NCBI Taxonomy" id="300641"/>
    <lineage>
        <taxon>Eukaryota</taxon>
        <taxon>Metazoa</taxon>
        <taxon>Spiralia</taxon>
        <taxon>Lophotrochozoa</taxon>
        <taxon>Platyhelminthes</taxon>
        <taxon>Trematoda</taxon>
        <taxon>Digenea</taxon>
        <taxon>Plagiorchiida</taxon>
        <taxon>Pronocephalata</taxon>
        <taxon>Paramphistomoidea</taxon>
        <taxon>Paramphistomidae</taxon>
        <taxon>Calicophoron</taxon>
    </lineage>
</organism>
<sequence length="378" mass="42603">MENSLFEDASTVWRMLDEMAANDPVGYKNFIDQQLRAGRKCLSPPLVRFVIKAKLRNSKQYLVVNYCEWAAVPESKNENSPIIVKCGDPFDLNGDTGVALAFNPNIFIEHDFIEESESGGKLRKAETRREEDNQYQLIWLGLHYLDKEKKLSTIESNSVICNAAPLRPKVLEPSEEYGSKEQILTSVGFFRRLMKAEKASAELKEDQTAQAILQNVARSKNGANSMTTSQDQSGGLVLPILCESEPFILPQRQQATRQTCDRNLIEEIVKKEEVILVPETKPDAKKISWRAEVLSTRMDGNNQPNRLKLTFDLPGITSGSQCDVDLTEEKLLLKTLESPEVYKPLELELPCKVNAEDAEAKFNPRRGRLTVLARIATT</sequence>
<comment type="caution">
    <text evidence="3">The sequence shown here is derived from an EMBL/GenBank/DDBJ whole genome shotgun (WGS) entry which is preliminary data.</text>
</comment>
<dbReference type="GO" id="GO:0005737">
    <property type="term" value="C:cytoplasm"/>
    <property type="evidence" value="ECO:0007669"/>
    <property type="project" value="TreeGrafter"/>
</dbReference>
<accession>A0AAV2TXS3</accession>
<dbReference type="Pfam" id="PF18201">
    <property type="entry name" value="PIH1_CS"/>
    <property type="match status" value="1"/>
</dbReference>
<dbReference type="PANTHER" id="PTHR22997">
    <property type="entry name" value="PIH1 DOMAIN-CONTAINING PROTEIN 1"/>
    <property type="match status" value="1"/>
</dbReference>
<dbReference type="GO" id="GO:1990904">
    <property type="term" value="C:ribonucleoprotein complex"/>
    <property type="evidence" value="ECO:0007669"/>
    <property type="project" value="TreeGrafter"/>
</dbReference>
<dbReference type="PANTHER" id="PTHR22997:SF6">
    <property type="entry name" value="PIH1 DOMAIN-CONTAINING PROTEIN 2"/>
    <property type="match status" value="1"/>
</dbReference>
<dbReference type="AlphaFoldDB" id="A0AAV2TXS3"/>
<evidence type="ECO:0000256" key="1">
    <source>
        <dbReference type="ARBA" id="ARBA00008511"/>
    </source>
</evidence>
<dbReference type="CDD" id="cd00298">
    <property type="entry name" value="ACD_sHsps_p23-like"/>
    <property type="match status" value="1"/>
</dbReference>
<name>A0AAV2TXS3_CALDB</name>
<feature type="domain" description="PIH1D1/2/3 CS-like" evidence="2">
    <location>
        <begin position="301"/>
        <end position="375"/>
    </location>
</feature>
<reference evidence="3" key="1">
    <citation type="submission" date="2024-06" db="EMBL/GenBank/DDBJ databases">
        <authorList>
            <person name="Liu X."/>
            <person name="Lenzi L."/>
            <person name="Haldenby T S."/>
            <person name="Uol C."/>
        </authorList>
    </citation>
    <scope>NUCLEOTIDE SEQUENCE</scope>
</reference>
<comment type="similarity">
    <text evidence="1">Belongs to the PIH1 family.</text>
</comment>
<evidence type="ECO:0000313" key="4">
    <source>
        <dbReference type="Proteomes" id="UP001497525"/>
    </source>
</evidence>
<dbReference type="EMBL" id="CAXLJL010000822">
    <property type="protein sequence ID" value="CAL5141036.1"/>
    <property type="molecule type" value="Genomic_DNA"/>
</dbReference>
<evidence type="ECO:0000313" key="3">
    <source>
        <dbReference type="EMBL" id="CAL5141036.1"/>
    </source>
</evidence>
<protein>
    <recommendedName>
        <fullName evidence="2">PIH1D1/2/3 CS-like domain-containing protein</fullName>
    </recommendedName>
</protein>
<dbReference type="GO" id="GO:0097255">
    <property type="term" value="C:R2TP complex"/>
    <property type="evidence" value="ECO:0007669"/>
    <property type="project" value="TreeGrafter"/>
</dbReference>
<dbReference type="GO" id="GO:0000492">
    <property type="term" value="P:box C/D snoRNP assembly"/>
    <property type="evidence" value="ECO:0007669"/>
    <property type="project" value="TreeGrafter"/>
</dbReference>
<gene>
    <name evidence="3" type="ORF">CDAUBV1_LOCUS16319</name>
</gene>